<sequence length="345" mass="37106">MRRLLVLCLALAWGSALAAPHEGVARIVSDRMPIGQAQAALQLSTDWDRPHPEIRRALVIVHGRLRNAATYFRSGQTATAAAGAMADTLVIAPQFLNETDVQRHRLPDTLLRWQGNAWMGGEPALGPQPLSSFAVFDALLARLAERRLLPNLQEVVIAGHSGGGQVVQRYAVLGQGEQALVAQGIRLRYVVANPSSYAYFDTRRPDAQDQPVPFAAAASCPDFDTWKYGMQGLPAYAAGRTAASLEEHYAGLDLTYLLGAEDTDPNHPALDKGCAAEAQGPYRLARGLNYYRYLQGRHPGLRQALIEVPGVGHNGDAIFTSPAGRQALFGAGDQASARQGGGRVQ</sequence>
<dbReference type="AlphaFoldDB" id="A0A1G5PH39"/>
<accession>A0A1G5PH39</accession>
<dbReference type="RefSeq" id="WP_074585390.1">
    <property type="nucleotide sequence ID" value="NZ_FMWB01000034.1"/>
</dbReference>
<comment type="caution">
    <text evidence="2">The sequence shown here is derived from an EMBL/GenBank/DDBJ whole genome shotgun (WGS) entry which is preliminary data.</text>
</comment>
<keyword evidence="1" id="KW-0732">Signal</keyword>
<evidence type="ECO:0000313" key="2">
    <source>
        <dbReference type="EMBL" id="SCZ48804.1"/>
    </source>
</evidence>
<dbReference type="Gene3D" id="3.40.50.1820">
    <property type="entry name" value="alpha/beta hydrolase"/>
    <property type="match status" value="1"/>
</dbReference>
<proteinExistence type="predicted"/>
<organism evidence="2 3">
    <name type="scientific">Pseudomonas oryzihabitans</name>
    <dbReference type="NCBI Taxonomy" id="47885"/>
    <lineage>
        <taxon>Bacteria</taxon>
        <taxon>Pseudomonadati</taxon>
        <taxon>Pseudomonadota</taxon>
        <taxon>Gammaproteobacteria</taxon>
        <taxon>Pseudomonadales</taxon>
        <taxon>Pseudomonadaceae</taxon>
        <taxon>Pseudomonas</taxon>
    </lineage>
</organism>
<evidence type="ECO:0000313" key="3">
    <source>
        <dbReference type="Proteomes" id="UP000183046"/>
    </source>
</evidence>
<feature type="signal peptide" evidence="1">
    <location>
        <begin position="1"/>
        <end position="18"/>
    </location>
</feature>
<dbReference type="InterPro" id="IPR029058">
    <property type="entry name" value="AB_hydrolase_fold"/>
</dbReference>
<dbReference type="PANTHER" id="PTHR35560:SF3">
    <property type="entry name" value="PEPTIDASE S9 PROLYL OLIGOPEPTIDASE CATALYTIC DOMAIN-CONTAINING PROTEIN"/>
    <property type="match status" value="1"/>
</dbReference>
<feature type="chain" id="PRO_5043145115" description="Alpha/beta hydrolase" evidence="1">
    <location>
        <begin position="19"/>
        <end position="345"/>
    </location>
</feature>
<dbReference type="eggNOG" id="COG1073">
    <property type="taxonomic scope" value="Bacteria"/>
</dbReference>
<evidence type="ECO:0000256" key="1">
    <source>
        <dbReference type="SAM" id="SignalP"/>
    </source>
</evidence>
<dbReference type="STRING" id="237610.BJP27_07840"/>
<reference evidence="3" key="1">
    <citation type="submission" date="2016-10" db="EMBL/GenBank/DDBJ databases">
        <authorList>
            <person name="de Groot N.N."/>
        </authorList>
    </citation>
    <scope>NUCLEOTIDE SEQUENCE [LARGE SCALE GENOMIC DNA]</scope>
    <source>
        <strain evidence="3">DSM 15758</strain>
    </source>
</reference>
<gene>
    <name evidence="2" type="ORF">SAMN05216279_13414</name>
</gene>
<evidence type="ECO:0008006" key="4">
    <source>
        <dbReference type="Google" id="ProtNLM"/>
    </source>
</evidence>
<name>A0A1G5PH39_9PSED</name>
<protein>
    <recommendedName>
        <fullName evidence="4">Alpha/beta hydrolase</fullName>
    </recommendedName>
</protein>
<dbReference type="OrthoDB" id="1094867at2"/>
<dbReference type="EMBL" id="FMWB01000034">
    <property type="protein sequence ID" value="SCZ48804.1"/>
    <property type="molecule type" value="Genomic_DNA"/>
</dbReference>
<dbReference type="Proteomes" id="UP000183046">
    <property type="component" value="Unassembled WGS sequence"/>
</dbReference>
<dbReference type="SUPFAM" id="SSF53474">
    <property type="entry name" value="alpha/beta-Hydrolases"/>
    <property type="match status" value="1"/>
</dbReference>
<dbReference type="PANTHER" id="PTHR35560">
    <property type="entry name" value="BLL0132 PROTEIN"/>
    <property type="match status" value="1"/>
</dbReference>